<organism evidence="3 4">
    <name type="scientific">Zophobas morio</name>
    <dbReference type="NCBI Taxonomy" id="2755281"/>
    <lineage>
        <taxon>Eukaryota</taxon>
        <taxon>Metazoa</taxon>
        <taxon>Ecdysozoa</taxon>
        <taxon>Arthropoda</taxon>
        <taxon>Hexapoda</taxon>
        <taxon>Insecta</taxon>
        <taxon>Pterygota</taxon>
        <taxon>Neoptera</taxon>
        <taxon>Endopterygota</taxon>
        <taxon>Coleoptera</taxon>
        <taxon>Polyphaga</taxon>
        <taxon>Cucujiformia</taxon>
        <taxon>Tenebrionidae</taxon>
        <taxon>Zophobas</taxon>
    </lineage>
</organism>
<name>A0AA38I322_9CUCU</name>
<feature type="chain" id="PRO_5041451219" evidence="2">
    <location>
        <begin position="17"/>
        <end position="70"/>
    </location>
</feature>
<dbReference type="Proteomes" id="UP001168821">
    <property type="component" value="Unassembled WGS sequence"/>
</dbReference>
<gene>
    <name evidence="3" type="ORF">Zmor_020268</name>
</gene>
<sequence>MKLLIIFLILAVTISATPKKRFFGASGSSQNTAGAPIRQSGEHKSGQFFGTHSVDGTYNPHGPGSAPARH</sequence>
<proteinExistence type="predicted"/>
<evidence type="ECO:0000313" key="3">
    <source>
        <dbReference type="EMBL" id="KAJ3648466.1"/>
    </source>
</evidence>
<comment type="caution">
    <text evidence="3">The sequence shown here is derived from an EMBL/GenBank/DDBJ whole genome shotgun (WGS) entry which is preliminary data.</text>
</comment>
<evidence type="ECO:0000313" key="4">
    <source>
        <dbReference type="Proteomes" id="UP001168821"/>
    </source>
</evidence>
<dbReference type="EMBL" id="JALNTZ010000006">
    <property type="protein sequence ID" value="KAJ3648466.1"/>
    <property type="molecule type" value="Genomic_DNA"/>
</dbReference>
<accession>A0AA38I322</accession>
<feature type="signal peptide" evidence="2">
    <location>
        <begin position="1"/>
        <end position="16"/>
    </location>
</feature>
<protein>
    <submittedName>
        <fullName evidence="3">Uncharacterized protein</fullName>
    </submittedName>
</protein>
<reference evidence="3" key="1">
    <citation type="journal article" date="2023" name="G3 (Bethesda)">
        <title>Whole genome assemblies of Zophobas morio and Tenebrio molitor.</title>
        <authorList>
            <person name="Kaur S."/>
            <person name="Stinson S.A."/>
            <person name="diCenzo G.C."/>
        </authorList>
    </citation>
    <scope>NUCLEOTIDE SEQUENCE</scope>
    <source>
        <strain evidence="3">QUZm001</strain>
    </source>
</reference>
<feature type="region of interest" description="Disordered" evidence="1">
    <location>
        <begin position="23"/>
        <end position="70"/>
    </location>
</feature>
<evidence type="ECO:0000256" key="1">
    <source>
        <dbReference type="SAM" id="MobiDB-lite"/>
    </source>
</evidence>
<dbReference type="AlphaFoldDB" id="A0AA38I322"/>
<evidence type="ECO:0000256" key="2">
    <source>
        <dbReference type="SAM" id="SignalP"/>
    </source>
</evidence>
<keyword evidence="4" id="KW-1185">Reference proteome</keyword>
<keyword evidence="2" id="KW-0732">Signal</keyword>